<dbReference type="EMBL" id="JBHUJD010000032">
    <property type="protein sequence ID" value="MFD2312241.1"/>
    <property type="molecule type" value="Genomic_DNA"/>
</dbReference>
<reference evidence="2" key="1">
    <citation type="journal article" date="2019" name="Int. J. Syst. Evol. Microbiol.">
        <title>The Global Catalogue of Microorganisms (GCM) 10K type strain sequencing project: providing services to taxonomists for standard genome sequencing and annotation.</title>
        <authorList>
            <consortium name="The Broad Institute Genomics Platform"/>
            <consortium name="The Broad Institute Genome Sequencing Center for Infectious Disease"/>
            <person name="Wu L."/>
            <person name="Ma J."/>
        </authorList>
    </citation>
    <scope>NUCLEOTIDE SEQUENCE [LARGE SCALE GENOMIC DNA]</scope>
    <source>
        <strain evidence="2">KCTC 12848</strain>
    </source>
</reference>
<organism evidence="1 2">
    <name type="scientific">Microbulbifer halophilus</name>
    <dbReference type="NCBI Taxonomy" id="453963"/>
    <lineage>
        <taxon>Bacteria</taxon>
        <taxon>Pseudomonadati</taxon>
        <taxon>Pseudomonadota</taxon>
        <taxon>Gammaproteobacteria</taxon>
        <taxon>Cellvibrionales</taxon>
        <taxon>Microbulbiferaceae</taxon>
        <taxon>Microbulbifer</taxon>
    </lineage>
</organism>
<dbReference type="Proteomes" id="UP001597425">
    <property type="component" value="Unassembled WGS sequence"/>
</dbReference>
<accession>A0ABW5EF76</accession>
<sequence>MPYTPPHLRTPEQKAEAEKQRKLAAEIRTGKMVVVGLDQWVNIRKTRFTKLCTSGILGCVGLVLESPNFICATHIFDGFEKNWDAYQHQLDLPLAVMGNVTQATLVISSKIKPIMAREKLLREWLISQNINTAETLLGNGFIVRKTMTGAWNIDLKDPSNQFQFLSQSNIVASESGPYVDNWGKLSHHAADSGV</sequence>
<gene>
    <name evidence="1" type="ORF">ACFSKX_17605</name>
</gene>
<evidence type="ECO:0008006" key="3">
    <source>
        <dbReference type="Google" id="ProtNLM"/>
    </source>
</evidence>
<dbReference type="RefSeq" id="WP_265723126.1">
    <property type="nucleotide sequence ID" value="NZ_JAPIVK010000038.1"/>
</dbReference>
<evidence type="ECO:0000313" key="2">
    <source>
        <dbReference type="Proteomes" id="UP001597425"/>
    </source>
</evidence>
<evidence type="ECO:0000313" key="1">
    <source>
        <dbReference type="EMBL" id="MFD2312241.1"/>
    </source>
</evidence>
<protein>
    <recommendedName>
        <fullName evidence="3">HNH nuclease domain-containing protein</fullName>
    </recommendedName>
</protein>
<comment type="caution">
    <text evidence="1">The sequence shown here is derived from an EMBL/GenBank/DDBJ whole genome shotgun (WGS) entry which is preliminary data.</text>
</comment>
<proteinExistence type="predicted"/>
<keyword evidence="2" id="KW-1185">Reference proteome</keyword>
<name>A0ABW5EF76_9GAMM</name>